<name>A0AAV3NT28_LITER</name>
<keyword evidence="2" id="KW-1185">Reference proteome</keyword>
<dbReference type="PANTHER" id="PTHR36746:SF3">
    <property type="entry name" value="DUF4005 DOMAIN-CONTAINING PROTEIN"/>
    <property type="match status" value="1"/>
</dbReference>
<gene>
    <name evidence="1" type="ORF">LIER_35348</name>
</gene>
<reference evidence="1 2" key="1">
    <citation type="submission" date="2024-01" db="EMBL/GenBank/DDBJ databases">
        <title>The complete chloroplast genome sequence of Lithospermum erythrorhizon: insights into the phylogenetic relationship among Boraginaceae species and the maternal lineages of purple gromwells.</title>
        <authorList>
            <person name="Okada T."/>
            <person name="Watanabe K."/>
        </authorList>
    </citation>
    <scope>NUCLEOTIDE SEQUENCE [LARGE SCALE GENOMIC DNA]</scope>
</reference>
<protein>
    <submittedName>
        <fullName evidence="1">Uncharacterized protein</fullName>
    </submittedName>
</protein>
<dbReference type="PANTHER" id="PTHR36746">
    <property type="entry name" value="BNAC04G51760D PROTEIN"/>
    <property type="match status" value="1"/>
</dbReference>
<accession>A0AAV3NT28</accession>
<evidence type="ECO:0000313" key="2">
    <source>
        <dbReference type="Proteomes" id="UP001454036"/>
    </source>
</evidence>
<dbReference type="AlphaFoldDB" id="A0AAV3NT28"/>
<comment type="caution">
    <text evidence="1">The sequence shown here is derived from an EMBL/GenBank/DDBJ whole genome shotgun (WGS) entry which is preliminary data.</text>
</comment>
<proteinExistence type="predicted"/>
<dbReference type="Proteomes" id="UP001454036">
    <property type="component" value="Unassembled WGS sequence"/>
</dbReference>
<sequence>MPNYQTNKKNQTGCIWKAKKFPQEHIIGDKPVKSYGSSTGHVIHNSVPQETKKKVGAKPHDAYNKKHEKILPSAHISAAEVDRNVDHGQGNYKNDEQFSEYISRVKGGLRSESYIGIGIEPVPTKGVARRDSLNDNVSNFLSRARLKFRTSTTVGDKKRTSIEGK</sequence>
<dbReference type="EMBL" id="BAABME010015441">
    <property type="protein sequence ID" value="GAA0141200.1"/>
    <property type="molecule type" value="Genomic_DNA"/>
</dbReference>
<organism evidence="1 2">
    <name type="scientific">Lithospermum erythrorhizon</name>
    <name type="common">Purple gromwell</name>
    <name type="synonym">Lithospermum officinale var. erythrorhizon</name>
    <dbReference type="NCBI Taxonomy" id="34254"/>
    <lineage>
        <taxon>Eukaryota</taxon>
        <taxon>Viridiplantae</taxon>
        <taxon>Streptophyta</taxon>
        <taxon>Embryophyta</taxon>
        <taxon>Tracheophyta</taxon>
        <taxon>Spermatophyta</taxon>
        <taxon>Magnoliopsida</taxon>
        <taxon>eudicotyledons</taxon>
        <taxon>Gunneridae</taxon>
        <taxon>Pentapetalae</taxon>
        <taxon>asterids</taxon>
        <taxon>lamiids</taxon>
        <taxon>Boraginales</taxon>
        <taxon>Boraginaceae</taxon>
        <taxon>Boraginoideae</taxon>
        <taxon>Lithospermeae</taxon>
        <taxon>Lithospermum</taxon>
    </lineage>
</organism>
<evidence type="ECO:0000313" key="1">
    <source>
        <dbReference type="EMBL" id="GAA0141200.1"/>
    </source>
</evidence>